<proteinExistence type="inferred from homology"/>
<feature type="compositionally biased region" description="Basic and acidic residues" evidence="8">
    <location>
        <begin position="133"/>
        <end position="145"/>
    </location>
</feature>
<dbReference type="PROSITE" id="PS51330">
    <property type="entry name" value="DHFR_2"/>
    <property type="match status" value="1"/>
</dbReference>
<dbReference type="PANTHER" id="PTHR48069">
    <property type="entry name" value="DIHYDROFOLATE REDUCTASE"/>
    <property type="match status" value="1"/>
</dbReference>
<dbReference type="GO" id="GO:0004146">
    <property type="term" value="F:dihydrofolate reductase activity"/>
    <property type="evidence" value="ECO:0007669"/>
    <property type="project" value="UniProtKB-EC"/>
</dbReference>
<organism evidence="10 11">
    <name type="scientific">Coccidioides immitis RMSCC 2394</name>
    <dbReference type="NCBI Taxonomy" id="404692"/>
    <lineage>
        <taxon>Eukaryota</taxon>
        <taxon>Fungi</taxon>
        <taxon>Dikarya</taxon>
        <taxon>Ascomycota</taxon>
        <taxon>Pezizomycotina</taxon>
        <taxon>Eurotiomycetes</taxon>
        <taxon>Eurotiomycetidae</taxon>
        <taxon>Onygenales</taxon>
        <taxon>Onygenaceae</taxon>
        <taxon>Coccidioides</taxon>
    </lineage>
</organism>
<dbReference type="GO" id="GO:0005739">
    <property type="term" value="C:mitochondrion"/>
    <property type="evidence" value="ECO:0007669"/>
    <property type="project" value="TreeGrafter"/>
</dbReference>
<evidence type="ECO:0000256" key="7">
    <source>
        <dbReference type="RuleBase" id="RU004474"/>
    </source>
</evidence>
<dbReference type="PRINTS" id="PR00070">
    <property type="entry name" value="DHFR"/>
</dbReference>
<dbReference type="GO" id="GO:0046654">
    <property type="term" value="P:tetrahydrofolate biosynthetic process"/>
    <property type="evidence" value="ECO:0007669"/>
    <property type="project" value="UniProtKB-UniPathway"/>
</dbReference>
<keyword evidence="5" id="KW-0521">NADP</keyword>
<dbReference type="InterPro" id="IPR024072">
    <property type="entry name" value="DHFR-like_dom_sf"/>
</dbReference>
<evidence type="ECO:0000256" key="8">
    <source>
        <dbReference type="SAM" id="MobiDB-lite"/>
    </source>
</evidence>
<dbReference type="CDD" id="cd00209">
    <property type="entry name" value="DHFR"/>
    <property type="match status" value="1"/>
</dbReference>
<dbReference type="GO" id="GO:0006730">
    <property type="term" value="P:one-carbon metabolic process"/>
    <property type="evidence" value="ECO:0007669"/>
    <property type="project" value="UniProtKB-KW"/>
</dbReference>
<evidence type="ECO:0000259" key="9">
    <source>
        <dbReference type="PROSITE" id="PS51330"/>
    </source>
</evidence>
<dbReference type="OrthoDB" id="414698at2759"/>
<comment type="similarity">
    <text evidence="7">Belongs to the dihydrofolate reductase family.</text>
</comment>
<protein>
    <recommendedName>
        <fullName evidence="3">Dihydrofolate reductase</fullName>
        <ecNumber evidence="2">1.5.1.3</ecNumber>
    </recommendedName>
</protein>
<dbReference type="EC" id="1.5.1.3" evidence="2"/>
<dbReference type="SUPFAM" id="SSF53597">
    <property type="entry name" value="Dihydrofolate reductase-like"/>
    <property type="match status" value="1"/>
</dbReference>
<gene>
    <name evidence="10" type="ORF">CIRG_00837</name>
</gene>
<dbReference type="InterPro" id="IPR017925">
    <property type="entry name" value="DHFR_CS"/>
</dbReference>
<dbReference type="Pfam" id="PF00186">
    <property type="entry name" value="DHFR_1"/>
    <property type="match status" value="1"/>
</dbReference>
<evidence type="ECO:0000256" key="4">
    <source>
        <dbReference type="ARBA" id="ARBA00022563"/>
    </source>
</evidence>
<dbReference type="PANTHER" id="PTHR48069:SF3">
    <property type="entry name" value="DIHYDROFOLATE REDUCTASE"/>
    <property type="match status" value="1"/>
</dbReference>
<name>A0A0J6XZ81_COCIT</name>
<keyword evidence="4" id="KW-0554">One-carbon metabolism</keyword>
<feature type="domain" description="DHFR" evidence="9">
    <location>
        <begin position="17"/>
        <end position="300"/>
    </location>
</feature>
<evidence type="ECO:0000256" key="6">
    <source>
        <dbReference type="ARBA" id="ARBA00023002"/>
    </source>
</evidence>
<reference evidence="11" key="1">
    <citation type="journal article" date="2010" name="Genome Res.">
        <title>Population genomic sequencing of Coccidioides fungi reveals recent hybridization and transposon control.</title>
        <authorList>
            <person name="Neafsey D.E."/>
            <person name="Barker B.M."/>
            <person name="Sharpton T.J."/>
            <person name="Stajich J.E."/>
            <person name="Park D.J."/>
            <person name="Whiston E."/>
            <person name="Hung C.-Y."/>
            <person name="McMahan C."/>
            <person name="White J."/>
            <person name="Sykes S."/>
            <person name="Heiman D."/>
            <person name="Young S."/>
            <person name="Zeng Q."/>
            <person name="Abouelleil A."/>
            <person name="Aftuck L."/>
            <person name="Bessette D."/>
            <person name="Brown A."/>
            <person name="FitzGerald M."/>
            <person name="Lui A."/>
            <person name="Macdonald J.P."/>
            <person name="Priest M."/>
            <person name="Orbach M.J."/>
            <person name="Galgiani J.N."/>
            <person name="Kirkland T.N."/>
            <person name="Cole G.T."/>
            <person name="Birren B.W."/>
            <person name="Henn M.R."/>
            <person name="Taylor J.W."/>
            <person name="Rounsley S.D."/>
        </authorList>
    </citation>
    <scope>NUCLEOTIDE SEQUENCE [LARGE SCALE GENOMIC DNA]</scope>
    <source>
        <strain evidence="11">RMSCC 2394</strain>
    </source>
</reference>
<evidence type="ECO:0000313" key="10">
    <source>
        <dbReference type="EMBL" id="KMP00695.1"/>
    </source>
</evidence>
<dbReference type="GO" id="GO:0046452">
    <property type="term" value="P:dihydrofolate metabolic process"/>
    <property type="evidence" value="ECO:0007669"/>
    <property type="project" value="TreeGrafter"/>
</dbReference>
<dbReference type="UniPathway" id="UPA00077">
    <property type="reaction ID" value="UER00158"/>
</dbReference>
<dbReference type="Proteomes" id="UP000054565">
    <property type="component" value="Unassembled WGS sequence"/>
</dbReference>
<dbReference type="PROSITE" id="PS00075">
    <property type="entry name" value="DHFR_1"/>
    <property type="match status" value="1"/>
</dbReference>
<dbReference type="GO" id="GO:0046655">
    <property type="term" value="P:folic acid metabolic process"/>
    <property type="evidence" value="ECO:0007669"/>
    <property type="project" value="TreeGrafter"/>
</dbReference>
<dbReference type="InterPro" id="IPR012259">
    <property type="entry name" value="DHFR"/>
</dbReference>
<dbReference type="InterPro" id="IPR001796">
    <property type="entry name" value="DHFR_dom"/>
</dbReference>
<dbReference type="GO" id="GO:0050661">
    <property type="term" value="F:NADP binding"/>
    <property type="evidence" value="ECO:0007669"/>
    <property type="project" value="InterPro"/>
</dbReference>
<dbReference type="AlphaFoldDB" id="A0A0J6XZ81"/>
<sequence>MSPHCPSAFANSAKLPPLTLVVATTPVTSHTNPSISRLGIGNCGTLPWPRIKSDMSFFARITTRPPAAAQPQLHTPNALNAVIMGRKTYDSLPSRFRPLPKRLNVIITRDESGMVCERAAAEWKAARKREWEKAQEKKDEFRTESKSCSSMEKNDSIEELEKETPDVLVSNGIGSALLALRDSFNPFSQNGRRSLGNVLVIGGAEIYASSLNLDPTGLGCKMRIVMTDVRRPTSEAEKNDPSRSSNGFECDTFFPIDNLDGNDEWRRASAAEVSEWVGEAVPEGWVWDQDIALRFLGYERSTHFTMSFWAEHQ</sequence>
<evidence type="ECO:0000256" key="3">
    <source>
        <dbReference type="ARBA" id="ARBA00018886"/>
    </source>
</evidence>
<evidence type="ECO:0000256" key="5">
    <source>
        <dbReference type="ARBA" id="ARBA00022857"/>
    </source>
</evidence>
<keyword evidence="6" id="KW-0560">Oxidoreductase</keyword>
<feature type="region of interest" description="Disordered" evidence="8">
    <location>
        <begin position="133"/>
        <end position="163"/>
    </location>
</feature>
<evidence type="ECO:0000313" key="11">
    <source>
        <dbReference type="Proteomes" id="UP000054565"/>
    </source>
</evidence>
<dbReference type="EMBL" id="DS028093">
    <property type="protein sequence ID" value="KMP00695.1"/>
    <property type="molecule type" value="Genomic_DNA"/>
</dbReference>
<accession>A0A0J6XZ81</accession>
<dbReference type="Gene3D" id="3.40.430.10">
    <property type="entry name" value="Dihydrofolate Reductase, subunit A"/>
    <property type="match status" value="1"/>
</dbReference>
<evidence type="ECO:0000256" key="1">
    <source>
        <dbReference type="ARBA" id="ARBA00004903"/>
    </source>
</evidence>
<dbReference type="STRING" id="404692.A0A0J6XZ81"/>
<comment type="pathway">
    <text evidence="1">Cofactor biosynthesis; tetrahydrofolate biosynthesis; 5,6,7,8-tetrahydrofolate from 7,8-dihydrofolate: step 1/1.</text>
</comment>
<evidence type="ECO:0000256" key="2">
    <source>
        <dbReference type="ARBA" id="ARBA00012856"/>
    </source>
</evidence>